<organism evidence="1">
    <name type="scientific">Anguilla anguilla</name>
    <name type="common">European freshwater eel</name>
    <name type="synonym">Muraena anguilla</name>
    <dbReference type="NCBI Taxonomy" id="7936"/>
    <lineage>
        <taxon>Eukaryota</taxon>
        <taxon>Metazoa</taxon>
        <taxon>Chordata</taxon>
        <taxon>Craniata</taxon>
        <taxon>Vertebrata</taxon>
        <taxon>Euteleostomi</taxon>
        <taxon>Actinopterygii</taxon>
        <taxon>Neopterygii</taxon>
        <taxon>Teleostei</taxon>
        <taxon>Anguilliformes</taxon>
        <taxon>Anguillidae</taxon>
        <taxon>Anguilla</taxon>
    </lineage>
</organism>
<name>A0A0E9V6L1_ANGAN</name>
<protein>
    <submittedName>
        <fullName evidence="1">Uncharacterized protein</fullName>
    </submittedName>
</protein>
<evidence type="ECO:0000313" key="1">
    <source>
        <dbReference type="EMBL" id="JAH73100.1"/>
    </source>
</evidence>
<dbReference type="AlphaFoldDB" id="A0A0E9V6L1"/>
<reference evidence="1" key="1">
    <citation type="submission" date="2014-11" db="EMBL/GenBank/DDBJ databases">
        <authorList>
            <person name="Amaro Gonzalez C."/>
        </authorList>
    </citation>
    <scope>NUCLEOTIDE SEQUENCE</scope>
</reference>
<reference evidence="1" key="2">
    <citation type="journal article" date="2015" name="Fish Shellfish Immunol.">
        <title>Early steps in the European eel (Anguilla anguilla)-Vibrio vulnificus interaction in the gills: Role of the RtxA13 toxin.</title>
        <authorList>
            <person name="Callol A."/>
            <person name="Pajuelo D."/>
            <person name="Ebbesson L."/>
            <person name="Teles M."/>
            <person name="MacKenzie S."/>
            <person name="Amaro C."/>
        </authorList>
    </citation>
    <scope>NUCLEOTIDE SEQUENCE</scope>
</reference>
<accession>A0A0E9V6L1</accession>
<dbReference type="EMBL" id="GBXM01035477">
    <property type="protein sequence ID" value="JAH73100.1"/>
    <property type="molecule type" value="Transcribed_RNA"/>
</dbReference>
<proteinExistence type="predicted"/>
<sequence>MKSGAHRHTPVFRNIYTHYKHMLIPPSSSPLLSLWA</sequence>